<dbReference type="EMBL" id="CP133218">
    <property type="protein sequence ID" value="WML90850.1"/>
    <property type="molecule type" value="Genomic_DNA"/>
</dbReference>
<evidence type="ECO:0000256" key="1">
    <source>
        <dbReference type="SAM" id="Coils"/>
    </source>
</evidence>
<gene>
    <name evidence="3" type="ORF">RCF98_00510</name>
</gene>
<protein>
    <submittedName>
        <fullName evidence="3">Uncharacterized protein</fullName>
    </submittedName>
</protein>
<sequence length="738" mass="79590">MKNENKPFNAGLAYAEYKQRQLAFVIAAITAFLMSAYFVVGYFAGHLRIMEWDGSQWAQAIPSVGLVAVMTAYQFFLYSKGDNAGGKTATIVAVCVAVGFSLLSEIGQGMERDNIRMETKSQESPTYKAVVAAIGGSAGASYNPYSADLQNAEMKLAQCQARLAQGKERHCDGSTARVEAVNKMIASGNASDQAKALALASTAKTMERDESNYHPLVTFIRDVFGAGGTVASFLLSLTLISMFEYAFHYLGGQFSAAREYLLAHGYDVTRKLRQPPRQFDGSISTYADRKDESAPLAAFAPLADSAKQTVSEFAAKVEQGLKASPEIIATEYARADYANKQVLADAGALAGKIGNKLDAVLYPPAPLTETDSFKQSPEQLAFVQREHKKRVDEYEAAKKSALGGENTLAYLTPKMSVEETVKAIQANVKQSGANSPGAIQAAVFDTFAAMPNPAPLSDAILERIAGKLVEKAIPTAAPSVPFHQQSGATGIHNPALGTEEEHFPLPLSPVDSVDYSRVPTPSRVLNSVDVHENQDTRYTQDTERYTETEKAEMMEKMAILEQKLATQKAEIEAQAERDLADRTRAEANAQAKLAEAEAARNRAEQERVLAEKTRIEKAEAEARTREAEIRTRAAEAAEQAARDLAAAEAAAAEKAERGTLTDEQIELATAVIRTAIVEGHIQKIGTPQVSPILKAAGLPSGTPMLKALHKYACKALEAEGLVIQNQNKANGQPLYLIA</sequence>
<evidence type="ECO:0000313" key="4">
    <source>
        <dbReference type="Proteomes" id="UP001236657"/>
    </source>
</evidence>
<feature type="coiled-coil region" evidence="1">
    <location>
        <begin position="550"/>
        <end position="657"/>
    </location>
</feature>
<name>A0ABY9MQB8_9GAMM</name>
<feature type="transmembrane region" description="Helical" evidence="2">
    <location>
        <begin position="223"/>
        <end position="243"/>
    </location>
</feature>
<dbReference type="RefSeq" id="WP_308895430.1">
    <property type="nucleotide sequence ID" value="NZ_CP133218.1"/>
</dbReference>
<organism evidence="3 4">
    <name type="scientific">Thiothrix lacustris</name>
    <dbReference type="NCBI Taxonomy" id="525917"/>
    <lineage>
        <taxon>Bacteria</taxon>
        <taxon>Pseudomonadati</taxon>
        <taxon>Pseudomonadota</taxon>
        <taxon>Gammaproteobacteria</taxon>
        <taxon>Thiotrichales</taxon>
        <taxon>Thiotrichaceae</taxon>
        <taxon>Thiothrix</taxon>
    </lineage>
</organism>
<evidence type="ECO:0000256" key="2">
    <source>
        <dbReference type="SAM" id="Phobius"/>
    </source>
</evidence>
<evidence type="ECO:0000313" key="3">
    <source>
        <dbReference type="EMBL" id="WML90850.1"/>
    </source>
</evidence>
<accession>A0ABY9MQB8</accession>
<keyword evidence="2" id="KW-0472">Membrane</keyword>
<proteinExistence type="predicted"/>
<feature type="transmembrane region" description="Helical" evidence="2">
    <location>
        <begin position="88"/>
        <end position="107"/>
    </location>
</feature>
<keyword evidence="1" id="KW-0175">Coiled coil</keyword>
<reference evidence="3 4" key="1">
    <citation type="submission" date="2023-08" db="EMBL/GenBank/DDBJ databases">
        <title>New molecular markers tilS and rpoB for phylogenetic and monitoring studies of the genus Thiothrix biodiversity.</title>
        <authorList>
            <person name="Ravin N.V."/>
            <person name="Smolyakov D."/>
            <person name="Markov N.D."/>
            <person name="Beletsky A.V."/>
            <person name="Mardanov A.V."/>
            <person name="Rudenko T.S."/>
            <person name="Grabovich M.Y."/>
        </authorList>
    </citation>
    <scope>NUCLEOTIDE SEQUENCE [LARGE SCALE GENOMIC DNA]</scope>
    <source>
        <strain evidence="3 4">MK1</strain>
    </source>
</reference>
<feature type="transmembrane region" description="Helical" evidence="2">
    <location>
        <begin position="57"/>
        <end position="76"/>
    </location>
</feature>
<keyword evidence="4" id="KW-1185">Reference proteome</keyword>
<keyword evidence="2" id="KW-0812">Transmembrane</keyword>
<feature type="transmembrane region" description="Helical" evidence="2">
    <location>
        <begin position="22"/>
        <end position="45"/>
    </location>
</feature>
<dbReference type="Proteomes" id="UP001236657">
    <property type="component" value="Chromosome"/>
</dbReference>
<keyword evidence="2" id="KW-1133">Transmembrane helix</keyword>